<dbReference type="RefSeq" id="WP_099064956.1">
    <property type="nucleotide sequence ID" value="NZ_CAMITN010000001.1"/>
</dbReference>
<reference evidence="1 2" key="1">
    <citation type="submission" date="2021-01" db="EMBL/GenBank/DDBJ databases">
        <title>Chromosome sequence of Serratia proteamaculans strain 94 rif-r, isolated from spoiled beef.</title>
        <authorList>
            <person name="Zaytseva Y.V."/>
            <person name="Iablokov S.N."/>
            <person name="Klyukina A."/>
        </authorList>
    </citation>
    <scope>NUCLEOTIDE SEQUENCE [LARGE SCALE GENOMIC DNA]</scope>
    <source>
        <strain evidence="1 2">94 rif-r</strain>
    </source>
</reference>
<dbReference type="Proteomes" id="UP000596176">
    <property type="component" value="Chromosome"/>
</dbReference>
<dbReference type="EMBL" id="CP068391">
    <property type="protein sequence ID" value="QQX54508.1"/>
    <property type="molecule type" value="Genomic_DNA"/>
</dbReference>
<dbReference type="Pfam" id="PF05973">
    <property type="entry name" value="Gp49"/>
    <property type="match status" value="1"/>
</dbReference>
<gene>
    <name evidence="1" type="ORF">JKX24_05710</name>
</gene>
<name>A0A7U0N8T1_SERPR</name>
<organism evidence="1 2">
    <name type="scientific">Serratia proteamaculans</name>
    <dbReference type="NCBI Taxonomy" id="28151"/>
    <lineage>
        <taxon>Bacteria</taxon>
        <taxon>Pseudomonadati</taxon>
        <taxon>Pseudomonadota</taxon>
        <taxon>Gammaproteobacteria</taxon>
        <taxon>Enterobacterales</taxon>
        <taxon>Yersiniaceae</taxon>
        <taxon>Serratia</taxon>
    </lineage>
</organism>
<dbReference type="AlphaFoldDB" id="A0A7U0N8T1"/>
<protein>
    <submittedName>
        <fullName evidence="1">Type II toxin-antitoxin system RelE/ParE family toxin</fullName>
    </submittedName>
</protein>
<accession>A0A7U0N8T1</accession>
<dbReference type="InterPro" id="IPR009241">
    <property type="entry name" value="HigB-like"/>
</dbReference>
<evidence type="ECO:0000313" key="1">
    <source>
        <dbReference type="EMBL" id="QQX54508.1"/>
    </source>
</evidence>
<proteinExistence type="predicted"/>
<sequence length="124" mass="13828">MDTHRVRQLVWIASSKKDLLSLPDEVIKSVGYSLHCAQAGLIPPGVKALKGFQGAGVLEVVEDHDSNTYRAVYTLRFEDAVFVLHCFQKKSKTGVATPKADIELIKSRLNRAKQVYEDMKNGKI</sequence>
<evidence type="ECO:0000313" key="2">
    <source>
        <dbReference type="Proteomes" id="UP000596176"/>
    </source>
</evidence>